<dbReference type="EnsemblMetazoa" id="XM_016800723.2">
    <property type="protein sequence ID" value="XP_016656212.1"/>
    <property type="gene ID" value="LOC100573409"/>
</dbReference>
<dbReference type="GO" id="GO:0046872">
    <property type="term" value="F:metal ion binding"/>
    <property type="evidence" value="ECO:0007669"/>
    <property type="project" value="UniProtKB-KW"/>
</dbReference>
<organism evidence="9 10">
    <name type="scientific">Acyrthosiphon pisum</name>
    <name type="common">Pea aphid</name>
    <dbReference type="NCBI Taxonomy" id="7029"/>
    <lineage>
        <taxon>Eukaryota</taxon>
        <taxon>Metazoa</taxon>
        <taxon>Ecdysozoa</taxon>
        <taxon>Arthropoda</taxon>
        <taxon>Hexapoda</taxon>
        <taxon>Insecta</taxon>
        <taxon>Pterygota</taxon>
        <taxon>Neoptera</taxon>
        <taxon>Paraneoptera</taxon>
        <taxon>Hemiptera</taxon>
        <taxon>Sternorrhyncha</taxon>
        <taxon>Aphidomorpha</taxon>
        <taxon>Aphidoidea</taxon>
        <taxon>Aphididae</taxon>
        <taxon>Macrosiphini</taxon>
        <taxon>Acyrthosiphon</taxon>
    </lineage>
</organism>
<dbReference type="PANTHER" id="PTHR22930">
    <property type="match status" value="1"/>
</dbReference>
<dbReference type="RefSeq" id="XP_016656212.1">
    <property type="nucleotide sequence ID" value="XM_016800723.2"/>
</dbReference>
<dbReference type="GO" id="GO:0016787">
    <property type="term" value="F:hydrolase activity"/>
    <property type="evidence" value="ECO:0007669"/>
    <property type="project" value="UniProtKB-KW"/>
</dbReference>
<dbReference type="PANTHER" id="PTHR22930:SF289">
    <property type="entry name" value="DDE TNP4 DOMAIN-CONTAINING PROTEIN-RELATED"/>
    <property type="match status" value="1"/>
</dbReference>
<dbReference type="GeneID" id="100573409"/>
<sequence>MNIQPNLLFEDDDEEILEFINYRRRPYTVRDRINHMMKWDDHDFRMRFRLSKVVVEQVLDLIRDNISVENQWNCAIAPIDKLLLTLRFYATGSFLITAGDFLGVSKSSACVIVRTVSTAIARLCHQFIYMPTTDEEVYTLQRSFYKIARFPRAIGAIDCTHIRIQSPGGHNAEYFRNRKGYFSLNVQTVVSPDLKIMDIVARWPGSCHDQTIFRNSNIHSQLVNGKWGNSLIVADSGYKNTSHIVTPFINPRGNIEELYNESIIRTRNPVERTYGVLKRRFPILSLGLRLKLTTSQAVIVTCSILHNIACNNNDLEAPDLVDVVLPPNEIINVNHEIMDEEGCARQQLIREYFSRL</sequence>
<accession>A0A8R2H5G8</accession>
<dbReference type="Proteomes" id="UP000007819">
    <property type="component" value="Unassembled WGS sequence"/>
</dbReference>
<dbReference type="OrthoDB" id="6584660at2759"/>
<dbReference type="GO" id="GO:0004518">
    <property type="term" value="F:nuclease activity"/>
    <property type="evidence" value="ECO:0007669"/>
    <property type="project" value="UniProtKB-KW"/>
</dbReference>
<keyword evidence="10" id="KW-1185">Reference proteome</keyword>
<evidence type="ECO:0000256" key="5">
    <source>
        <dbReference type="ARBA" id="ARBA00022723"/>
    </source>
</evidence>
<name>A0A8R2H5G8_ACYPI</name>
<feature type="domain" description="DDE Tnp4" evidence="8">
    <location>
        <begin position="157"/>
        <end position="307"/>
    </location>
</feature>
<dbReference type="InterPro" id="IPR027806">
    <property type="entry name" value="HARBI1_dom"/>
</dbReference>
<dbReference type="AlphaFoldDB" id="A0A8R2H5G8"/>
<evidence type="ECO:0000256" key="7">
    <source>
        <dbReference type="ARBA" id="ARBA00023242"/>
    </source>
</evidence>
<dbReference type="InterPro" id="IPR045249">
    <property type="entry name" value="HARBI1-like"/>
</dbReference>
<keyword evidence="4" id="KW-0540">Nuclease</keyword>
<comment type="similarity">
    <text evidence="3">Belongs to the HARBI1 family.</text>
</comment>
<evidence type="ECO:0000256" key="2">
    <source>
        <dbReference type="ARBA" id="ARBA00004123"/>
    </source>
</evidence>
<dbReference type="GO" id="GO:0005634">
    <property type="term" value="C:nucleus"/>
    <property type="evidence" value="ECO:0007669"/>
    <property type="project" value="UniProtKB-SubCell"/>
</dbReference>
<dbReference type="KEGG" id="api:100573409"/>
<dbReference type="Pfam" id="PF13359">
    <property type="entry name" value="DDE_Tnp_4"/>
    <property type="match status" value="1"/>
</dbReference>
<keyword evidence="7" id="KW-0539">Nucleus</keyword>
<evidence type="ECO:0000313" key="10">
    <source>
        <dbReference type="Proteomes" id="UP000007819"/>
    </source>
</evidence>
<evidence type="ECO:0000256" key="4">
    <source>
        <dbReference type="ARBA" id="ARBA00022722"/>
    </source>
</evidence>
<keyword evidence="6" id="KW-0378">Hydrolase</keyword>
<evidence type="ECO:0000313" key="9">
    <source>
        <dbReference type="EnsemblMetazoa" id="XP_016656212.1"/>
    </source>
</evidence>
<proteinExistence type="inferred from homology"/>
<keyword evidence="5" id="KW-0479">Metal-binding</keyword>
<evidence type="ECO:0000256" key="3">
    <source>
        <dbReference type="ARBA" id="ARBA00006958"/>
    </source>
</evidence>
<reference evidence="10" key="1">
    <citation type="submission" date="2010-06" db="EMBL/GenBank/DDBJ databases">
        <authorList>
            <person name="Jiang H."/>
            <person name="Abraham K."/>
            <person name="Ali S."/>
            <person name="Alsbrooks S.L."/>
            <person name="Anim B.N."/>
            <person name="Anosike U.S."/>
            <person name="Attaway T."/>
            <person name="Bandaranaike D.P."/>
            <person name="Battles P.K."/>
            <person name="Bell S.N."/>
            <person name="Bell A.V."/>
            <person name="Beltran B."/>
            <person name="Bickham C."/>
            <person name="Bustamante Y."/>
            <person name="Caleb T."/>
            <person name="Canada A."/>
            <person name="Cardenas V."/>
            <person name="Carter K."/>
            <person name="Chacko J."/>
            <person name="Chandrabose M.N."/>
            <person name="Chavez D."/>
            <person name="Chavez A."/>
            <person name="Chen L."/>
            <person name="Chu H.-S."/>
            <person name="Claassen K.J."/>
            <person name="Cockrell R."/>
            <person name="Collins M."/>
            <person name="Cooper J.A."/>
            <person name="Cree A."/>
            <person name="Curry S.M."/>
            <person name="Da Y."/>
            <person name="Dao M.D."/>
            <person name="Das B."/>
            <person name="Davila M.-L."/>
            <person name="Davy-Carroll L."/>
            <person name="Denson S."/>
            <person name="Dinh H."/>
            <person name="Ebong V.E."/>
            <person name="Edwards J.R."/>
            <person name="Egan A."/>
            <person name="El-Daye J."/>
            <person name="Escobedo L."/>
            <person name="Fernandez S."/>
            <person name="Fernando P.R."/>
            <person name="Flagg N."/>
            <person name="Forbes L.D."/>
            <person name="Fowler R.G."/>
            <person name="Fu Q."/>
            <person name="Gabisi R.A."/>
            <person name="Ganer J."/>
            <person name="Garbino Pronczuk A."/>
            <person name="Garcia R.M."/>
            <person name="Garner T."/>
            <person name="Garrett T.E."/>
            <person name="Gonzalez D.A."/>
            <person name="Hamid H."/>
            <person name="Hawkins E.S."/>
            <person name="Hirani K."/>
            <person name="Hogues M.E."/>
            <person name="Hollins B."/>
            <person name="Hsiao C.-H."/>
            <person name="Jabil R."/>
            <person name="James M.L."/>
            <person name="Jhangiani S.N."/>
            <person name="Johnson B."/>
            <person name="Johnson Q."/>
            <person name="Joshi V."/>
            <person name="Kalu J.B."/>
            <person name="Kam C."/>
            <person name="Kashfia A."/>
            <person name="Keebler J."/>
            <person name="Kisamo H."/>
            <person name="Kovar C.L."/>
            <person name="Lago L.A."/>
            <person name="Lai C.-Y."/>
            <person name="Laidlaw J."/>
            <person name="Lara F."/>
            <person name="Le T.-K."/>
            <person name="Lee S.L."/>
            <person name="Legall F.H."/>
            <person name="Lemon S.J."/>
            <person name="Lewis L.R."/>
            <person name="Li B."/>
            <person name="Liu Y."/>
            <person name="Liu Y.-S."/>
            <person name="Lopez J."/>
            <person name="Lozado R.J."/>
            <person name="Lu J."/>
            <person name="Madu R.C."/>
            <person name="Maheshwari M."/>
            <person name="Maheshwari R."/>
            <person name="Malloy K."/>
            <person name="Martinez E."/>
            <person name="Mathew T."/>
            <person name="Mercado I.C."/>
            <person name="Mercado C."/>
            <person name="Meyer B."/>
            <person name="Montgomery K."/>
            <person name="Morgan M.B."/>
            <person name="Munidasa M."/>
            <person name="Nazareth L.V."/>
            <person name="Nelson J."/>
            <person name="Ng B.M."/>
            <person name="Nguyen N.B."/>
            <person name="Nguyen P.Q."/>
            <person name="Nguyen T."/>
            <person name="Obregon M."/>
            <person name="Okwuonu G.O."/>
            <person name="Onwere C.G."/>
            <person name="Orozco G."/>
            <person name="Parra A."/>
            <person name="Patel S."/>
            <person name="Patil S."/>
            <person name="Perez A."/>
            <person name="Perez Y."/>
            <person name="Pham C."/>
            <person name="Primus E.L."/>
            <person name="Pu L.-L."/>
            <person name="Puazo M."/>
            <person name="Qin X."/>
            <person name="Quiroz J.B."/>
            <person name="Reese J."/>
            <person name="Richards S."/>
            <person name="Rives C.M."/>
            <person name="Robberts R."/>
            <person name="Ruiz S.J."/>
            <person name="Ruiz M.J."/>
            <person name="Santibanez J."/>
            <person name="Schneider B.W."/>
            <person name="Sisson I."/>
            <person name="Smith M."/>
            <person name="Sodergren E."/>
            <person name="Song X.-Z."/>
            <person name="Song B.B."/>
            <person name="Summersgill H."/>
            <person name="Thelus R."/>
            <person name="Thornton R.D."/>
            <person name="Trejos Z.Y."/>
            <person name="Usmani K."/>
            <person name="Vattathil S."/>
            <person name="Villasana D."/>
            <person name="Walker D.L."/>
            <person name="Wang S."/>
            <person name="Wang K."/>
            <person name="White C.S."/>
            <person name="Williams A.C."/>
            <person name="Williamson J."/>
            <person name="Wilson K."/>
            <person name="Woghiren I.O."/>
            <person name="Woodworth J.R."/>
            <person name="Worley K.C."/>
            <person name="Wright R.A."/>
            <person name="Wu W."/>
            <person name="Young L."/>
            <person name="Zhang L."/>
            <person name="Zhang J."/>
            <person name="Zhu Y."/>
            <person name="Muzny D.M."/>
            <person name="Weinstock G."/>
            <person name="Gibbs R.A."/>
        </authorList>
    </citation>
    <scope>NUCLEOTIDE SEQUENCE [LARGE SCALE GENOMIC DNA]</scope>
    <source>
        <strain evidence="10">LSR1</strain>
    </source>
</reference>
<evidence type="ECO:0000256" key="6">
    <source>
        <dbReference type="ARBA" id="ARBA00022801"/>
    </source>
</evidence>
<evidence type="ECO:0000256" key="1">
    <source>
        <dbReference type="ARBA" id="ARBA00001968"/>
    </source>
</evidence>
<evidence type="ECO:0000259" key="8">
    <source>
        <dbReference type="Pfam" id="PF13359"/>
    </source>
</evidence>
<comment type="cofactor">
    <cofactor evidence="1">
        <name>a divalent metal cation</name>
        <dbReference type="ChEBI" id="CHEBI:60240"/>
    </cofactor>
</comment>
<comment type="subcellular location">
    <subcellularLocation>
        <location evidence="2">Nucleus</location>
    </subcellularLocation>
</comment>
<protein>
    <recommendedName>
        <fullName evidence="8">DDE Tnp4 domain-containing protein</fullName>
    </recommendedName>
</protein>
<reference evidence="9" key="2">
    <citation type="submission" date="2022-06" db="UniProtKB">
        <authorList>
            <consortium name="EnsemblMetazoa"/>
        </authorList>
    </citation>
    <scope>IDENTIFICATION</scope>
</reference>